<evidence type="ECO:0000313" key="6">
    <source>
        <dbReference type="EMBL" id="CAL6082842.1"/>
    </source>
</evidence>
<keyword evidence="7" id="KW-1185">Reference proteome</keyword>
<gene>
    <name evidence="2" type="ORF">HINF_LOCUS22548</name>
    <name evidence="4" type="ORF">HINF_LOCUS27162</name>
    <name evidence="5" type="ORF">HINF_LOCUS45199</name>
    <name evidence="3" type="ORF">HINF_LOCUS56523</name>
    <name evidence="1" type="ORF">HINF_LOCUS594</name>
    <name evidence="6" type="ORF">HINF_LOCUS61437</name>
</gene>
<evidence type="ECO:0000313" key="7">
    <source>
        <dbReference type="Proteomes" id="UP001642409"/>
    </source>
</evidence>
<dbReference type="PANTHER" id="PTHR46533:SF1">
    <property type="entry name" value="ZINC FINGER MYND DOMAIN-CONTAINING PROTEIN 12"/>
    <property type="match status" value="1"/>
</dbReference>
<organism evidence="1">
    <name type="scientific">Hexamita inflata</name>
    <dbReference type="NCBI Taxonomy" id="28002"/>
    <lineage>
        <taxon>Eukaryota</taxon>
        <taxon>Metamonada</taxon>
        <taxon>Diplomonadida</taxon>
        <taxon>Hexamitidae</taxon>
        <taxon>Hexamitinae</taxon>
        <taxon>Hexamita</taxon>
    </lineage>
</organism>
<sequence>MEADANGLPLKYISVNPLSAKKGMRYGCVICGSDSIFVCTQCKTYYCSREHLSQDDQACHSLICERVEQINEILEMPLAARTRPEVSGRLILLQDECRRVCYLQSRRHVLEENVQLALPAAERSLQYARAVHGNESTELVSPLLALADVATIAGAKDSATQNVASAALLIRTFVQNRVKIIKPVLEQKINTDFKHLEVTSPWFCQEFTQQDEERNSYFLRSSLSSRLSTGQRGSVVSRAGSNGNRRARGVMSSLEVAVKVALGNQLADETFRGEGALLAQLQSRLHSSKARIMQAENKIPEALIEASQALYFSSLAYGVNSLQTALKTFMLCDFGGQSKIFSHGQLKSALIQAQNLMKKTLLEYYSPVIIVIEQLIKDKKIASSTCAKAKALLQEYNKAGFMAEEDRLGFRADLKEATLMSERCIFNLDEGAAKIECKFLIKLSRFCVEEPVGKVEIEELEEVAGELEHGDVLVHLAKIIF</sequence>
<reference evidence="1" key="1">
    <citation type="submission" date="2023-06" db="EMBL/GenBank/DDBJ databases">
        <authorList>
            <person name="Kurt Z."/>
        </authorList>
    </citation>
    <scope>NUCLEOTIDE SEQUENCE</scope>
</reference>
<dbReference type="EMBL" id="CATOUU010000011">
    <property type="protein sequence ID" value="CAI9912949.1"/>
    <property type="molecule type" value="Genomic_DNA"/>
</dbReference>
<evidence type="ECO:0000313" key="5">
    <source>
        <dbReference type="EMBL" id="CAL6053156.1"/>
    </source>
</evidence>
<evidence type="ECO:0000313" key="1">
    <source>
        <dbReference type="EMBL" id="CAI9912949.1"/>
    </source>
</evidence>
<dbReference type="PANTHER" id="PTHR46533">
    <property type="entry name" value="ZINC FINGER MYND DOMAIN-CONTAINING PROTEIN 12"/>
    <property type="match status" value="1"/>
</dbReference>
<evidence type="ECO:0000313" key="3">
    <source>
        <dbReference type="EMBL" id="CAI9968878.1"/>
    </source>
</evidence>
<evidence type="ECO:0000313" key="4">
    <source>
        <dbReference type="EMBL" id="CAL6019885.1"/>
    </source>
</evidence>
<dbReference type="EMBL" id="CAXDID020000195">
    <property type="protein sequence ID" value="CAL6053156.1"/>
    <property type="molecule type" value="Genomic_DNA"/>
</dbReference>
<protein>
    <recommendedName>
        <fullName evidence="8">MYND-type domain-containing protein</fullName>
    </recommendedName>
</protein>
<dbReference type="EMBL" id="CATOUU010000590">
    <property type="protein sequence ID" value="CAI9934903.1"/>
    <property type="molecule type" value="Genomic_DNA"/>
</dbReference>
<dbReference type="EMBL" id="CAXDID020000368">
    <property type="protein sequence ID" value="CAL6082842.1"/>
    <property type="molecule type" value="Genomic_DNA"/>
</dbReference>
<dbReference type="EMBL" id="CATOUU010001050">
    <property type="protein sequence ID" value="CAI9968878.1"/>
    <property type="molecule type" value="Genomic_DNA"/>
</dbReference>
<dbReference type="Proteomes" id="UP001642409">
    <property type="component" value="Unassembled WGS sequence"/>
</dbReference>
<dbReference type="SUPFAM" id="SSF144232">
    <property type="entry name" value="HIT/MYND zinc finger-like"/>
    <property type="match status" value="1"/>
</dbReference>
<accession>A0AA86N4X1</accession>
<name>A0AA86N4X1_9EUKA</name>
<dbReference type="EMBL" id="CAXDID020000084">
    <property type="protein sequence ID" value="CAL6019885.1"/>
    <property type="molecule type" value="Genomic_DNA"/>
</dbReference>
<comment type="caution">
    <text evidence="1">The sequence shown here is derived from an EMBL/GenBank/DDBJ whole genome shotgun (WGS) entry which is preliminary data.</text>
</comment>
<evidence type="ECO:0000313" key="2">
    <source>
        <dbReference type="EMBL" id="CAI9934903.1"/>
    </source>
</evidence>
<dbReference type="InterPro" id="IPR053248">
    <property type="entry name" value="Zinc_finger_MYND_domain"/>
</dbReference>
<proteinExistence type="predicted"/>
<reference evidence="4 7" key="2">
    <citation type="submission" date="2024-07" db="EMBL/GenBank/DDBJ databases">
        <authorList>
            <person name="Akdeniz Z."/>
        </authorList>
    </citation>
    <scope>NUCLEOTIDE SEQUENCE [LARGE SCALE GENOMIC DNA]</scope>
</reference>
<evidence type="ECO:0008006" key="8">
    <source>
        <dbReference type="Google" id="ProtNLM"/>
    </source>
</evidence>
<dbReference type="AlphaFoldDB" id="A0AA86N4X1"/>